<evidence type="ECO:0000256" key="1">
    <source>
        <dbReference type="ARBA" id="ARBA00012513"/>
    </source>
</evidence>
<keyword evidence="8" id="KW-0808">Transferase</keyword>
<evidence type="ECO:0000256" key="6">
    <source>
        <dbReference type="SAM" id="MobiDB-lite"/>
    </source>
</evidence>
<accession>A0A1Y2HQG4</accession>
<dbReference type="InterPro" id="IPR011009">
    <property type="entry name" value="Kinase-like_dom_sf"/>
</dbReference>
<keyword evidence="2 4" id="KW-0547">Nucleotide-binding</keyword>
<dbReference type="PANTHER" id="PTHR11909">
    <property type="entry name" value="CASEIN KINASE-RELATED"/>
    <property type="match status" value="1"/>
</dbReference>
<dbReference type="Pfam" id="PF00069">
    <property type="entry name" value="Pkinase"/>
    <property type="match status" value="1"/>
</dbReference>
<dbReference type="InterPro" id="IPR000719">
    <property type="entry name" value="Prot_kinase_dom"/>
</dbReference>
<feature type="compositionally biased region" description="Low complexity" evidence="6">
    <location>
        <begin position="228"/>
        <end position="238"/>
    </location>
</feature>
<evidence type="ECO:0000256" key="4">
    <source>
        <dbReference type="PROSITE-ProRule" id="PRU10141"/>
    </source>
</evidence>
<feature type="region of interest" description="Disordered" evidence="6">
    <location>
        <begin position="225"/>
        <end position="253"/>
    </location>
</feature>
<reference evidence="8 9" key="1">
    <citation type="submission" date="2016-07" db="EMBL/GenBank/DDBJ databases">
        <title>Pervasive Adenine N6-methylation of Active Genes in Fungi.</title>
        <authorList>
            <consortium name="DOE Joint Genome Institute"/>
            <person name="Mondo S.J."/>
            <person name="Dannebaum R.O."/>
            <person name="Kuo R.C."/>
            <person name="Labutti K."/>
            <person name="Haridas S."/>
            <person name="Kuo A."/>
            <person name="Salamov A."/>
            <person name="Ahrendt S.R."/>
            <person name="Lipzen A."/>
            <person name="Sullivan W."/>
            <person name="Andreopoulos W.B."/>
            <person name="Clum A."/>
            <person name="Lindquist E."/>
            <person name="Daum C."/>
            <person name="Ramamoorthy G.K."/>
            <person name="Gryganskyi A."/>
            <person name="Culley D."/>
            <person name="Magnuson J.K."/>
            <person name="James T.Y."/>
            <person name="O'Malley M.A."/>
            <person name="Stajich J.E."/>
            <person name="Spatafora J.W."/>
            <person name="Visel A."/>
            <person name="Grigoriev I.V."/>
        </authorList>
    </citation>
    <scope>NUCLEOTIDE SEQUENCE [LARGE SCALE GENOMIC DNA]</scope>
    <source>
        <strain evidence="8 9">PL171</strain>
    </source>
</reference>
<dbReference type="Gene3D" id="3.30.200.20">
    <property type="entry name" value="Phosphorylase Kinase, domain 1"/>
    <property type="match status" value="1"/>
</dbReference>
<gene>
    <name evidence="8" type="ORF">BCR44DRAFT_25553</name>
</gene>
<evidence type="ECO:0000313" key="9">
    <source>
        <dbReference type="Proteomes" id="UP000193411"/>
    </source>
</evidence>
<dbReference type="GO" id="GO:0004674">
    <property type="term" value="F:protein serine/threonine kinase activity"/>
    <property type="evidence" value="ECO:0007669"/>
    <property type="project" value="UniProtKB-KW"/>
</dbReference>
<dbReference type="InterPro" id="IPR008271">
    <property type="entry name" value="Ser/Thr_kinase_AS"/>
</dbReference>
<dbReference type="OrthoDB" id="5979581at2759"/>
<evidence type="ECO:0000256" key="3">
    <source>
        <dbReference type="ARBA" id="ARBA00022840"/>
    </source>
</evidence>
<keyword evidence="3 4" id="KW-0067">ATP-binding</keyword>
<evidence type="ECO:0000313" key="8">
    <source>
        <dbReference type="EMBL" id="ORZ36848.1"/>
    </source>
</evidence>
<dbReference type="Proteomes" id="UP000193411">
    <property type="component" value="Unassembled WGS sequence"/>
</dbReference>
<keyword evidence="8" id="KW-0418">Kinase</keyword>
<evidence type="ECO:0000256" key="2">
    <source>
        <dbReference type="ARBA" id="ARBA00022741"/>
    </source>
</evidence>
<dbReference type="SUPFAM" id="SSF56112">
    <property type="entry name" value="Protein kinase-like (PK-like)"/>
    <property type="match status" value="1"/>
</dbReference>
<feature type="region of interest" description="Disordered" evidence="6">
    <location>
        <begin position="1"/>
        <end position="22"/>
    </location>
</feature>
<evidence type="ECO:0000259" key="7">
    <source>
        <dbReference type="PROSITE" id="PS50011"/>
    </source>
</evidence>
<sequence>MSRRPPASGPRPGSGPSPSALPTAVIAGKWRVTRFLGAGSFGHVFAGENIQDPSAPLVALKRALTQSDKPTNQPSVGVDYLAAELAGLRQITAAGGAPDSLPKLFSDELIETPRGLIMVMSCHGPALASVKKALMVARMGGNEWGVSEMTASDKVVPGMGLDVEVVVEIGRQLAETLDWIHKQGLVYCDMKLANIVLRHPNPPFTSPNFPADIVLIDHGLIRPIKPPQSAQQSASASSVGSQPNEPQRNDRIGTPRYASISMHRGHPPTPSSDFESLAYTLFDLTLSHLPWTKVDAKPGPATWQAISRAKSHMTEHEWSILLGERDPLAASARFANTLIALWDAAHLARPRYAGRFNWEQVFVTTPMSTTPVALWKGVPAHVLDIVDKELAHAHA</sequence>
<feature type="non-terminal residue" evidence="8">
    <location>
        <position position="395"/>
    </location>
</feature>
<comment type="caution">
    <text evidence="8">The sequence shown here is derived from an EMBL/GenBank/DDBJ whole genome shotgun (WGS) entry which is preliminary data.</text>
</comment>
<evidence type="ECO:0000256" key="5">
    <source>
        <dbReference type="RuleBase" id="RU000304"/>
    </source>
</evidence>
<dbReference type="InterPro" id="IPR050235">
    <property type="entry name" value="CK1_Ser-Thr_kinase"/>
</dbReference>
<dbReference type="GO" id="GO:0005524">
    <property type="term" value="F:ATP binding"/>
    <property type="evidence" value="ECO:0007669"/>
    <property type="project" value="UniProtKB-UniRule"/>
</dbReference>
<dbReference type="EC" id="2.7.11.1" evidence="1"/>
<dbReference type="STRING" id="765915.A0A1Y2HQG4"/>
<dbReference type="Gene3D" id="1.10.510.10">
    <property type="entry name" value="Transferase(Phosphotransferase) domain 1"/>
    <property type="match status" value="1"/>
</dbReference>
<protein>
    <recommendedName>
        <fullName evidence="1">non-specific serine/threonine protein kinase</fullName>
        <ecNumber evidence="1">2.7.11.1</ecNumber>
    </recommendedName>
</protein>
<dbReference type="EMBL" id="MCFL01000015">
    <property type="protein sequence ID" value="ORZ36848.1"/>
    <property type="molecule type" value="Genomic_DNA"/>
</dbReference>
<organism evidence="8 9">
    <name type="scientific">Catenaria anguillulae PL171</name>
    <dbReference type="NCBI Taxonomy" id="765915"/>
    <lineage>
        <taxon>Eukaryota</taxon>
        <taxon>Fungi</taxon>
        <taxon>Fungi incertae sedis</taxon>
        <taxon>Blastocladiomycota</taxon>
        <taxon>Blastocladiomycetes</taxon>
        <taxon>Blastocladiales</taxon>
        <taxon>Catenariaceae</taxon>
        <taxon>Catenaria</taxon>
    </lineage>
</organism>
<dbReference type="AlphaFoldDB" id="A0A1Y2HQG4"/>
<dbReference type="SMART" id="SM00220">
    <property type="entry name" value="S_TKc"/>
    <property type="match status" value="1"/>
</dbReference>
<keyword evidence="5" id="KW-0723">Serine/threonine-protein kinase</keyword>
<dbReference type="PROSITE" id="PS00108">
    <property type="entry name" value="PROTEIN_KINASE_ST"/>
    <property type="match status" value="1"/>
</dbReference>
<feature type="binding site" evidence="4">
    <location>
        <position position="61"/>
    </location>
    <ligand>
        <name>ATP</name>
        <dbReference type="ChEBI" id="CHEBI:30616"/>
    </ligand>
</feature>
<comment type="similarity">
    <text evidence="5">Belongs to the protein kinase superfamily.</text>
</comment>
<name>A0A1Y2HQG4_9FUNG</name>
<proteinExistence type="inferred from homology"/>
<dbReference type="InterPro" id="IPR017441">
    <property type="entry name" value="Protein_kinase_ATP_BS"/>
</dbReference>
<dbReference type="PROSITE" id="PS00107">
    <property type="entry name" value="PROTEIN_KINASE_ATP"/>
    <property type="match status" value="1"/>
</dbReference>
<keyword evidence="9" id="KW-1185">Reference proteome</keyword>
<feature type="domain" description="Protein kinase" evidence="7">
    <location>
        <begin position="30"/>
        <end position="363"/>
    </location>
</feature>
<dbReference type="PROSITE" id="PS50011">
    <property type="entry name" value="PROTEIN_KINASE_DOM"/>
    <property type="match status" value="1"/>
</dbReference>